<gene>
    <name evidence="2" type="ORF">AWC29_19575</name>
    <name evidence="1" type="ORF">BN973_01495</name>
</gene>
<dbReference type="Proteomes" id="UP000028880">
    <property type="component" value="Unassembled WGS sequence"/>
</dbReference>
<keyword evidence="3" id="KW-1185">Reference proteome</keyword>
<dbReference type="OrthoDB" id="4644757at2"/>
<accession>A0A024JU91</accession>
<reference evidence="1" key="2">
    <citation type="submission" date="2014-04" db="EMBL/GenBank/DDBJ databases">
        <authorList>
            <person name="Urmite Genomes U."/>
        </authorList>
    </citation>
    <scope>NUCLEOTIDE SEQUENCE</scope>
    <source>
        <strain evidence="1">DSM 44626</strain>
    </source>
</reference>
<dbReference type="STRING" id="47839.BN973_01495"/>
<sequence length="91" mass="10087">MSPSELSRMFEDALASTDAWNAVRAADPTLSRRYALSADEWEIVRNNPTPDVLAPLGVPPLLAMWGSFICNPDFERAMSAREYFAATNGEH</sequence>
<dbReference type="Proteomes" id="UP000193710">
    <property type="component" value="Unassembled WGS sequence"/>
</dbReference>
<evidence type="ECO:0000313" key="1">
    <source>
        <dbReference type="EMBL" id="CDO87144.1"/>
    </source>
</evidence>
<evidence type="ECO:0000313" key="2">
    <source>
        <dbReference type="EMBL" id="ORX02461.1"/>
    </source>
</evidence>
<dbReference type="RefSeq" id="WP_036466904.1">
    <property type="nucleotide sequence ID" value="NZ_HG964446.1"/>
</dbReference>
<dbReference type="EMBL" id="LQPY01000026">
    <property type="protein sequence ID" value="ORX02461.1"/>
    <property type="molecule type" value="Genomic_DNA"/>
</dbReference>
<protein>
    <recommendedName>
        <fullName evidence="4">Extradiol ring-cleavage dioxygenase LigAB LigA subunit domain-containing protein</fullName>
    </recommendedName>
</protein>
<dbReference type="eggNOG" id="ENOG50324PB">
    <property type="taxonomic scope" value="Bacteria"/>
</dbReference>
<evidence type="ECO:0008006" key="4">
    <source>
        <dbReference type="Google" id="ProtNLM"/>
    </source>
</evidence>
<dbReference type="AlphaFoldDB" id="A0A024JU91"/>
<organism evidence="1">
    <name type="scientific">Mycobacterium triplex</name>
    <dbReference type="NCBI Taxonomy" id="47839"/>
    <lineage>
        <taxon>Bacteria</taxon>
        <taxon>Bacillati</taxon>
        <taxon>Actinomycetota</taxon>
        <taxon>Actinomycetes</taxon>
        <taxon>Mycobacteriales</taxon>
        <taxon>Mycobacteriaceae</taxon>
        <taxon>Mycobacterium</taxon>
        <taxon>Mycobacterium simiae complex</taxon>
    </lineage>
</organism>
<reference evidence="1" key="1">
    <citation type="journal article" date="2014" name="Genome Announc.">
        <title>Draft Genome Sequence of Mycobacterium triplex DSM 44626.</title>
        <authorList>
            <person name="Sassi M."/>
            <person name="Croce O."/>
            <person name="Robert C."/>
            <person name="Raoult D."/>
            <person name="Drancourt M."/>
        </authorList>
    </citation>
    <scope>NUCLEOTIDE SEQUENCE [LARGE SCALE GENOMIC DNA]</scope>
    <source>
        <strain evidence="1">DSM 44626</strain>
    </source>
</reference>
<reference evidence="2 3" key="3">
    <citation type="submission" date="2016-01" db="EMBL/GenBank/DDBJ databases">
        <title>The new phylogeny of the genus Mycobacterium.</title>
        <authorList>
            <person name="Tarcisio F."/>
            <person name="Conor M."/>
            <person name="Antonella G."/>
            <person name="Elisabetta G."/>
            <person name="Giulia F.S."/>
            <person name="Sara T."/>
            <person name="Anna F."/>
            <person name="Clotilde B."/>
            <person name="Roberto B."/>
            <person name="Veronica D.S."/>
            <person name="Fabio R."/>
            <person name="Monica P."/>
            <person name="Olivier J."/>
            <person name="Enrico T."/>
            <person name="Nicola S."/>
        </authorList>
    </citation>
    <scope>NUCLEOTIDE SEQUENCE [LARGE SCALE GENOMIC DNA]</scope>
    <source>
        <strain evidence="2 3">DSM 44626</strain>
    </source>
</reference>
<dbReference type="EMBL" id="HG964446">
    <property type="protein sequence ID" value="CDO87144.1"/>
    <property type="molecule type" value="Genomic_DNA"/>
</dbReference>
<evidence type="ECO:0000313" key="3">
    <source>
        <dbReference type="Proteomes" id="UP000193710"/>
    </source>
</evidence>
<dbReference type="HOGENOM" id="CLU_2423824_0_0_11"/>
<proteinExistence type="predicted"/>
<name>A0A024JU91_9MYCO</name>